<reference evidence="1" key="1">
    <citation type="submission" date="2018-02" db="EMBL/GenBank/DDBJ databases">
        <title>Rhizophora mucronata_Transcriptome.</title>
        <authorList>
            <person name="Meera S.P."/>
            <person name="Sreeshan A."/>
            <person name="Augustine A."/>
        </authorList>
    </citation>
    <scope>NUCLEOTIDE SEQUENCE</scope>
    <source>
        <tissue evidence="1">Leaf</tissue>
    </source>
</reference>
<dbReference type="AlphaFoldDB" id="A0A2P2NVW7"/>
<sequence>MQNMKNVVIIIGIGLVCKTVVSGMGTVETYFVALAHLHES</sequence>
<protein>
    <submittedName>
        <fullName evidence="1">Uncharacterized protein</fullName>
    </submittedName>
</protein>
<proteinExistence type="predicted"/>
<name>A0A2P2NVW7_RHIMU</name>
<organism evidence="1">
    <name type="scientific">Rhizophora mucronata</name>
    <name type="common">Asiatic mangrove</name>
    <dbReference type="NCBI Taxonomy" id="61149"/>
    <lineage>
        <taxon>Eukaryota</taxon>
        <taxon>Viridiplantae</taxon>
        <taxon>Streptophyta</taxon>
        <taxon>Embryophyta</taxon>
        <taxon>Tracheophyta</taxon>
        <taxon>Spermatophyta</taxon>
        <taxon>Magnoliopsida</taxon>
        <taxon>eudicotyledons</taxon>
        <taxon>Gunneridae</taxon>
        <taxon>Pentapetalae</taxon>
        <taxon>rosids</taxon>
        <taxon>fabids</taxon>
        <taxon>Malpighiales</taxon>
        <taxon>Rhizophoraceae</taxon>
        <taxon>Rhizophora</taxon>
    </lineage>
</organism>
<accession>A0A2P2NVW7</accession>
<dbReference type="EMBL" id="GGEC01066075">
    <property type="protein sequence ID" value="MBX46559.1"/>
    <property type="molecule type" value="Transcribed_RNA"/>
</dbReference>
<evidence type="ECO:0000313" key="1">
    <source>
        <dbReference type="EMBL" id="MBX46559.1"/>
    </source>
</evidence>